<keyword evidence="2" id="KW-1185">Reference proteome</keyword>
<protein>
    <submittedName>
        <fullName evidence="1">Uncharacterized protein</fullName>
    </submittedName>
</protein>
<reference evidence="1 2" key="1">
    <citation type="journal article" date="2017" name="Int. J. Syst. Evol. Microbiol.">
        <title>Bacillus mangrovi sp. nov., isolated from a sediment sample from a mangrove forest.</title>
        <authorList>
            <person name="Gupta V."/>
            <person name="Singh P.K."/>
            <person name="Korpole S."/>
            <person name="Tanuku N.R.S."/>
            <person name="Pinnaka A.K."/>
        </authorList>
    </citation>
    <scope>NUCLEOTIDE SEQUENCE [LARGE SCALE GENOMIC DNA]</scope>
    <source>
        <strain evidence="1 2">KCTC 33872</strain>
    </source>
</reference>
<organism evidence="1 2">
    <name type="scientific">Metabacillus mangrovi</name>
    <dbReference type="NCBI Taxonomy" id="1491830"/>
    <lineage>
        <taxon>Bacteria</taxon>
        <taxon>Bacillati</taxon>
        <taxon>Bacillota</taxon>
        <taxon>Bacilli</taxon>
        <taxon>Bacillales</taxon>
        <taxon>Bacillaceae</taxon>
        <taxon>Metabacillus</taxon>
    </lineage>
</organism>
<accession>A0A7X2S705</accession>
<dbReference type="Proteomes" id="UP000434639">
    <property type="component" value="Unassembled WGS sequence"/>
</dbReference>
<name>A0A7X2S705_9BACI</name>
<sequence>MKKRILKIMMITFFGILILGVLGLFYIFAGQEYVYAKNYADRLLDYKVPEKTKVIEQNFEYGVFYGGGPWGSGGYPTVAAYQKLLTALSEKEIYTHYSTNSFEIYFEGTEERKKNRDNQIWYEGSVKREEALSSKGNEEEPIEVIIQYRTEFSYPFFIDYN</sequence>
<dbReference type="EMBL" id="WMIB01000015">
    <property type="protein sequence ID" value="MTH54577.1"/>
    <property type="molecule type" value="Genomic_DNA"/>
</dbReference>
<dbReference type="AlphaFoldDB" id="A0A7X2S705"/>
<evidence type="ECO:0000313" key="1">
    <source>
        <dbReference type="EMBL" id="MTH54577.1"/>
    </source>
</evidence>
<dbReference type="RefSeq" id="WP_155113085.1">
    <property type="nucleotide sequence ID" value="NZ_WMIB01000015.1"/>
</dbReference>
<dbReference type="OrthoDB" id="2679448at2"/>
<comment type="caution">
    <text evidence="1">The sequence shown here is derived from an EMBL/GenBank/DDBJ whole genome shotgun (WGS) entry which is preliminary data.</text>
</comment>
<evidence type="ECO:0000313" key="2">
    <source>
        <dbReference type="Proteomes" id="UP000434639"/>
    </source>
</evidence>
<gene>
    <name evidence="1" type="ORF">GKZ89_14325</name>
</gene>
<proteinExistence type="predicted"/>